<organism evidence="8 9">
    <name type="scientific">Candidatus Uhrbacteria bacterium GW2011_GWA2_52_8d</name>
    <dbReference type="NCBI Taxonomy" id="1618979"/>
    <lineage>
        <taxon>Bacteria</taxon>
        <taxon>Candidatus Uhriibacteriota</taxon>
    </lineage>
</organism>
<name>A0A0G1ZS14_9BACT</name>
<evidence type="ECO:0000256" key="1">
    <source>
        <dbReference type="ARBA" id="ARBA00022553"/>
    </source>
</evidence>
<dbReference type="GO" id="GO:0000976">
    <property type="term" value="F:transcription cis-regulatory region binding"/>
    <property type="evidence" value="ECO:0007669"/>
    <property type="project" value="TreeGrafter"/>
</dbReference>
<evidence type="ECO:0000256" key="2">
    <source>
        <dbReference type="ARBA" id="ARBA00023012"/>
    </source>
</evidence>
<evidence type="ECO:0000256" key="5">
    <source>
        <dbReference type="ARBA" id="ARBA00023163"/>
    </source>
</evidence>
<dbReference type="GO" id="GO:0006355">
    <property type="term" value="P:regulation of DNA-templated transcription"/>
    <property type="evidence" value="ECO:0007669"/>
    <property type="project" value="TreeGrafter"/>
</dbReference>
<feature type="modified residue" description="4-aspartylphosphate" evidence="6">
    <location>
        <position position="54"/>
    </location>
</feature>
<evidence type="ECO:0000313" key="8">
    <source>
        <dbReference type="EMBL" id="KKW31037.1"/>
    </source>
</evidence>
<evidence type="ECO:0000256" key="4">
    <source>
        <dbReference type="ARBA" id="ARBA00023125"/>
    </source>
</evidence>
<protein>
    <submittedName>
        <fullName evidence="8">Response regulator receiver modulated diguanylate cyclase</fullName>
    </submittedName>
</protein>
<keyword evidence="5" id="KW-0804">Transcription</keyword>
<keyword evidence="1 6" id="KW-0597">Phosphoprotein</keyword>
<dbReference type="InterPro" id="IPR011006">
    <property type="entry name" value="CheY-like_superfamily"/>
</dbReference>
<dbReference type="GO" id="GO:0032993">
    <property type="term" value="C:protein-DNA complex"/>
    <property type="evidence" value="ECO:0007669"/>
    <property type="project" value="TreeGrafter"/>
</dbReference>
<dbReference type="Pfam" id="PF00072">
    <property type="entry name" value="Response_reg"/>
    <property type="match status" value="1"/>
</dbReference>
<dbReference type="Proteomes" id="UP000034054">
    <property type="component" value="Unassembled WGS sequence"/>
</dbReference>
<evidence type="ECO:0000313" key="9">
    <source>
        <dbReference type="Proteomes" id="UP000034054"/>
    </source>
</evidence>
<dbReference type="AlphaFoldDB" id="A0A0G1ZS14"/>
<comment type="caution">
    <text evidence="8">The sequence shown here is derived from an EMBL/GenBank/DDBJ whole genome shotgun (WGS) entry which is preliminary data.</text>
</comment>
<dbReference type="SMART" id="SM00448">
    <property type="entry name" value="REC"/>
    <property type="match status" value="1"/>
</dbReference>
<evidence type="ECO:0000256" key="3">
    <source>
        <dbReference type="ARBA" id="ARBA00023015"/>
    </source>
</evidence>
<dbReference type="InterPro" id="IPR039420">
    <property type="entry name" value="WalR-like"/>
</dbReference>
<dbReference type="SUPFAM" id="SSF52172">
    <property type="entry name" value="CheY-like"/>
    <property type="match status" value="1"/>
</dbReference>
<proteinExistence type="predicted"/>
<feature type="domain" description="Response regulatory" evidence="7">
    <location>
        <begin position="5"/>
        <end position="121"/>
    </location>
</feature>
<dbReference type="PANTHER" id="PTHR48111">
    <property type="entry name" value="REGULATOR OF RPOS"/>
    <property type="match status" value="1"/>
</dbReference>
<accession>A0A0G1ZS14</accession>
<dbReference type="PROSITE" id="PS50110">
    <property type="entry name" value="RESPONSE_REGULATORY"/>
    <property type="match status" value="1"/>
</dbReference>
<evidence type="ECO:0000259" key="7">
    <source>
        <dbReference type="PROSITE" id="PS50110"/>
    </source>
</evidence>
<keyword evidence="2" id="KW-0902">Two-component regulatory system</keyword>
<dbReference type="GO" id="GO:0000156">
    <property type="term" value="F:phosphorelay response regulator activity"/>
    <property type="evidence" value="ECO:0007669"/>
    <property type="project" value="TreeGrafter"/>
</dbReference>
<dbReference type="PANTHER" id="PTHR48111:SF1">
    <property type="entry name" value="TWO-COMPONENT RESPONSE REGULATOR ORR33"/>
    <property type="match status" value="1"/>
</dbReference>
<sequence>MEAPKVLIVDDDNDYRELLREYLMDIGLAVIDAASGTEAMNAALLEMPDVILLDVMLPDVNGNDTCRMLKSIESLKDVPILFLSARAGLEDKLHGYLAGAKKYITKPCDMRAIENSIRSAIPPHDMFHAMDNALTDDAMQYNVSEE</sequence>
<keyword evidence="3" id="KW-0805">Transcription regulation</keyword>
<dbReference type="InterPro" id="IPR001789">
    <property type="entry name" value="Sig_transdc_resp-reg_receiver"/>
</dbReference>
<dbReference type="Gene3D" id="3.40.50.2300">
    <property type="match status" value="1"/>
</dbReference>
<dbReference type="GO" id="GO:0005829">
    <property type="term" value="C:cytosol"/>
    <property type="evidence" value="ECO:0007669"/>
    <property type="project" value="TreeGrafter"/>
</dbReference>
<gene>
    <name evidence="8" type="ORF">UY76_C0068G0006</name>
</gene>
<reference evidence="8 9" key="1">
    <citation type="journal article" date="2015" name="Nature">
        <title>rRNA introns, odd ribosomes, and small enigmatic genomes across a large radiation of phyla.</title>
        <authorList>
            <person name="Brown C.T."/>
            <person name="Hug L.A."/>
            <person name="Thomas B.C."/>
            <person name="Sharon I."/>
            <person name="Castelle C.J."/>
            <person name="Singh A."/>
            <person name="Wilkins M.J."/>
            <person name="Williams K.H."/>
            <person name="Banfield J.F."/>
        </authorList>
    </citation>
    <scope>NUCLEOTIDE SEQUENCE [LARGE SCALE GENOMIC DNA]</scope>
</reference>
<evidence type="ECO:0000256" key="6">
    <source>
        <dbReference type="PROSITE-ProRule" id="PRU00169"/>
    </source>
</evidence>
<dbReference type="EMBL" id="LCRH01000068">
    <property type="protein sequence ID" value="KKW31037.1"/>
    <property type="molecule type" value="Genomic_DNA"/>
</dbReference>
<keyword evidence="4" id="KW-0238">DNA-binding</keyword>
<dbReference type="CDD" id="cd17574">
    <property type="entry name" value="REC_OmpR"/>
    <property type="match status" value="1"/>
</dbReference>